<organism evidence="1 2">
    <name type="scientific">Halogeometricum borinquense</name>
    <dbReference type="NCBI Taxonomy" id="60847"/>
    <lineage>
        <taxon>Archaea</taxon>
        <taxon>Methanobacteriati</taxon>
        <taxon>Methanobacteriota</taxon>
        <taxon>Stenosarchaea group</taxon>
        <taxon>Halobacteria</taxon>
        <taxon>Halobacteriales</taxon>
        <taxon>Haloferacaceae</taxon>
        <taxon>Halogeometricum</taxon>
    </lineage>
</organism>
<reference evidence="1 2" key="1">
    <citation type="submission" date="2020-02" db="EMBL/GenBank/DDBJ databases">
        <title>Whole genome sequence of Halogeometricum borinquense strain wsp4.</title>
        <authorList>
            <person name="Verma D.K."/>
            <person name="Gopal K."/>
            <person name="Prasad E.S."/>
        </authorList>
    </citation>
    <scope>NUCLEOTIDE SEQUENCE [LARGE SCALE GENOMIC DNA]</scope>
    <source>
        <strain evidence="2">wsp4</strain>
    </source>
</reference>
<dbReference type="RefSeq" id="WP_163487091.1">
    <property type="nucleotide sequence ID" value="NZ_CP048739.1"/>
</dbReference>
<name>A0A6C0ULS5_9EURY</name>
<gene>
    <name evidence="1" type="ORF">G3I44_14060</name>
</gene>
<evidence type="ECO:0000313" key="2">
    <source>
        <dbReference type="Proteomes" id="UP000465846"/>
    </source>
</evidence>
<sequence length="57" mass="5956">MMYECPDGCGSTSFTQVVKQQETVTTDGAGSVAHVDTNGNPEVLELVCCDCGAEVEV</sequence>
<dbReference type="EMBL" id="CP048739">
    <property type="protein sequence ID" value="QIB75311.1"/>
    <property type="molecule type" value="Genomic_DNA"/>
</dbReference>
<protein>
    <submittedName>
        <fullName evidence="1">Uncharacterized protein</fullName>
    </submittedName>
</protein>
<proteinExistence type="predicted"/>
<accession>A0A6C0ULS5</accession>
<dbReference type="AlphaFoldDB" id="A0A6C0ULS5"/>
<evidence type="ECO:0000313" key="1">
    <source>
        <dbReference type="EMBL" id="QIB75311.1"/>
    </source>
</evidence>
<dbReference type="Proteomes" id="UP000465846">
    <property type="component" value="Chromosome"/>
</dbReference>
<dbReference type="GeneID" id="44080547"/>